<dbReference type="Proteomes" id="UP000002524">
    <property type="component" value="Chromosome 1"/>
</dbReference>
<protein>
    <recommendedName>
        <fullName evidence="4">PH domain-containing protein</fullName>
    </recommendedName>
</protein>
<proteinExistence type="predicted"/>
<dbReference type="InParanoid" id="Q9RVG0"/>
<keyword evidence="1" id="KW-1133">Transmembrane helix</keyword>
<dbReference type="EnsemblBacteria" id="AAF10646">
    <property type="protein sequence ID" value="AAF10646"/>
    <property type="gene ID" value="DR_1069"/>
</dbReference>
<name>Q9RVG0_DEIRA</name>
<dbReference type="PIR" id="C75442">
    <property type="entry name" value="C75442"/>
</dbReference>
<organism evidence="2 3">
    <name type="scientific">Deinococcus radiodurans (strain ATCC 13939 / DSM 20539 / JCM 16871 / CCUG 27074 / LMG 4051 / NBRC 15346 / NCIMB 9279 / VKM B-1422 / R1)</name>
    <dbReference type="NCBI Taxonomy" id="243230"/>
    <lineage>
        <taxon>Bacteria</taxon>
        <taxon>Thermotogati</taxon>
        <taxon>Deinococcota</taxon>
        <taxon>Deinococci</taxon>
        <taxon>Deinococcales</taxon>
        <taxon>Deinococcaceae</taxon>
        <taxon>Deinococcus</taxon>
    </lineage>
</organism>
<dbReference type="STRING" id="243230.DR_1069"/>
<evidence type="ECO:0000256" key="1">
    <source>
        <dbReference type="SAM" id="Phobius"/>
    </source>
</evidence>
<dbReference type="GeneID" id="69517314"/>
<dbReference type="RefSeq" id="WP_010887712.1">
    <property type="nucleotide sequence ID" value="NC_001263.1"/>
</dbReference>
<keyword evidence="3" id="KW-1185">Reference proteome</keyword>
<dbReference type="HOGENOM" id="CLU_1802972_0_0_0"/>
<dbReference type="EMBL" id="AE000513">
    <property type="protein sequence ID" value="AAF10646.1"/>
    <property type="molecule type" value="Genomic_DNA"/>
</dbReference>
<sequence>MTYAEQRDDLVWAYAALLSLLCAAVVWGQASAEQRTGIAVMLMLLGAVTLVMSWLSVRLTADELRVSLGAGLFTRRIPRGAIAGVRVVPAPSPLGVGVRLLSDGWLYSLRPQAEYVEVRLSDGSRLVIGTREARKLADQIGRA</sequence>
<keyword evidence="1" id="KW-0812">Transmembrane</keyword>
<feature type="transmembrane region" description="Helical" evidence="1">
    <location>
        <begin position="36"/>
        <end position="57"/>
    </location>
</feature>
<keyword evidence="1" id="KW-0472">Membrane</keyword>
<gene>
    <name evidence="2" type="ordered locus">DR_1069</name>
</gene>
<evidence type="ECO:0000313" key="2">
    <source>
        <dbReference type="EMBL" id="AAF10646.1"/>
    </source>
</evidence>
<dbReference type="PATRIC" id="fig|243230.17.peg.1265"/>
<dbReference type="PaxDb" id="243230-DR_1069"/>
<accession>Q9RVG0</accession>
<dbReference type="AlphaFoldDB" id="Q9RVG0"/>
<dbReference type="KEGG" id="dra:DR_1069"/>
<evidence type="ECO:0000313" key="3">
    <source>
        <dbReference type="Proteomes" id="UP000002524"/>
    </source>
</evidence>
<feature type="transmembrane region" description="Helical" evidence="1">
    <location>
        <begin position="12"/>
        <end position="30"/>
    </location>
</feature>
<reference evidence="2 3" key="1">
    <citation type="journal article" date="1999" name="Science">
        <title>Genome sequence of the radioresistant bacterium Deinococcus radiodurans R1.</title>
        <authorList>
            <person name="White O."/>
            <person name="Eisen J.A."/>
            <person name="Heidelberg J.F."/>
            <person name="Hickey E.K."/>
            <person name="Peterson J.D."/>
            <person name="Dodson R.J."/>
            <person name="Haft D.H."/>
            <person name="Gwinn M.L."/>
            <person name="Nelson W.C."/>
            <person name="Richardson D.L."/>
            <person name="Moffat K.S."/>
            <person name="Qin H."/>
            <person name="Jiang L."/>
            <person name="Pamphile W."/>
            <person name="Crosby M."/>
            <person name="Shen M."/>
            <person name="Vamathevan J.J."/>
            <person name="Lam P."/>
            <person name="McDonald L."/>
            <person name="Utterback T."/>
            <person name="Zalewski C."/>
            <person name="Makarova K.S."/>
            <person name="Aravind L."/>
            <person name="Daly M.J."/>
            <person name="Minton K.W."/>
            <person name="Fleischmann R.D."/>
            <person name="Ketchum K.A."/>
            <person name="Nelson K.E."/>
            <person name="Salzberg S."/>
            <person name="Smith H.O."/>
            <person name="Venter J.C."/>
            <person name="Fraser C.M."/>
        </authorList>
    </citation>
    <scope>NUCLEOTIDE SEQUENCE [LARGE SCALE GENOMIC DNA]</scope>
    <source>
        <strain evidence="3">ATCC 13939 / DSM 20539 / JCM 16871 / LMG 4051 / NBRC 15346 / NCIMB 9279 / R1 / VKM B-1422</strain>
    </source>
</reference>
<dbReference type="OrthoDB" id="73979at2"/>
<evidence type="ECO:0008006" key="4">
    <source>
        <dbReference type="Google" id="ProtNLM"/>
    </source>
</evidence>